<dbReference type="Gramene" id="PRQ56166">
    <property type="protein sequence ID" value="PRQ56166"/>
    <property type="gene ID" value="RchiOBHm_Chr1g0332781"/>
</dbReference>
<evidence type="ECO:0000313" key="1">
    <source>
        <dbReference type="EMBL" id="PRQ56166.1"/>
    </source>
</evidence>
<organism evidence="1 2">
    <name type="scientific">Rosa chinensis</name>
    <name type="common">China rose</name>
    <dbReference type="NCBI Taxonomy" id="74649"/>
    <lineage>
        <taxon>Eukaryota</taxon>
        <taxon>Viridiplantae</taxon>
        <taxon>Streptophyta</taxon>
        <taxon>Embryophyta</taxon>
        <taxon>Tracheophyta</taxon>
        <taxon>Spermatophyta</taxon>
        <taxon>Magnoliopsida</taxon>
        <taxon>eudicotyledons</taxon>
        <taxon>Gunneridae</taxon>
        <taxon>Pentapetalae</taxon>
        <taxon>rosids</taxon>
        <taxon>fabids</taxon>
        <taxon>Rosales</taxon>
        <taxon>Rosaceae</taxon>
        <taxon>Rosoideae</taxon>
        <taxon>Rosoideae incertae sedis</taxon>
        <taxon>Rosa</taxon>
    </lineage>
</organism>
<protein>
    <submittedName>
        <fullName evidence="1">Uncharacterized protein</fullName>
    </submittedName>
</protein>
<keyword evidence="2" id="KW-1185">Reference proteome</keyword>
<evidence type="ECO:0000313" key="2">
    <source>
        <dbReference type="Proteomes" id="UP000238479"/>
    </source>
</evidence>
<dbReference type="EMBL" id="PDCK01000039">
    <property type="protein sequence ID" value="PRQ56166.1"/>
    <property type="molecule type" value="Genomic_DNA"/>
</dbReference>
<dbReference type="Proteomes" id="UP000238479">
    <property type="component" value="Chromosome 1"/>
</dbReference>
<gene>
    <name evidence="1" type="ORF">RchiOBHm_Chr1g0332781</name>
</gene>
<sequence length="50" mass="5772">MIMYAALQIQTTEDEDSQWVVLQKVVSIYPEIKSYESMTQSSIFHGSMKV</sequence>
<proteinExistence type="predicted"/>
<comment type="caution">
    <text evidence="1">The sequence shown here is derived from an EMBL/GenBank/DDBJ whole genome shotgun (WGS) entry which is preliminary data.</text>
</comment>
<name>A0A2P6SBW6_ROSCH</name>
<reference evidence="1 2" key="1">
    <citation type="journal article" date="2018" name="Nat. Genet.">
        <title>The Rosa genome provides new insights in the design of modern roses.</title>
        <authorList>
            <person name="Bendahmane M."/>
        </authorList>
    </citation>
    <scope>NUCLEOTIDE SEQUENCE [LARGE SCALE GENOMIC DNA]</scope>
    <source>
        <strain evidence="2">cv. Old Blush</strain>
    </source>
</reference>
<accession>A0A2P6SBW6</accession>
<dbReference type="AlphaFoldDB" id="A0A2P6SBW6"/>